<reference evidence="3" key="1">
    <citation type="submission" date="2023-06" db="EMBL/GenBank/DDBJ databases">
        <title>Survivors Of The Sea: Transcriptome response of Skeletonema marinoi to long-term dormancy.</title>
        <authorList>
            <person name="Pinder M.I.M."/>
            <person name="Kourtchenko O."/>
            <person name="Robertson E.K."/>
            <person name="Larsson T."/>
            <person name="Maumus F."/>
            <person name="Osuna-Cruz C.M."/>
            <person name="Vancaester E."/>
            <person name="Stenow R."/>
            <person name="Vandepoele K."/>
            <person name="Ploug H."/>
            <person name="Bruchert V."/>
            <person name="Godhe A."/>
            <person name="Topel M."/>
        </authorList>
    </citation>
    <scope>NUCLEOTIDE SEQUENCE</scope>
    <source>
        <strain evidence="3">R05AC</strain>
    </source>
</reference>
<name>A0AAD8XS23_9STRA</name>
<evidence type="ECO:0000259" key="2">
    <source>
        <dbReference type="Pfam" id="PF25805"/>
    </source>
</evidence>
<dbReference type="PANTHER" id="PTHR21074:SF0">
    <property type="entry name" value="IQ AND UBIQUITIN-LIKE DOMAIN-CONTAINING PROTEIN"/>
    <property type="match status" value="1"/>
</dbReference>
<evidence type="ECO:0000256" key="1">
    <source>
        <dbReference type="SAM" id="MobiDB-lite"/>
    </source>
</evidence>
<feature type="domain" description="IQ motif and ubiquitin-like" evidence="2">
    <location>
        <begin position="148"/>
        <end position="242"/>
    </location>
</feature>
<sequence length="251" mass="28919">MKPIHRNYSESSSKRLNKIQTTTTKLSITCKIIAINSIQTDSKATPSFKPSALQTLTQGDNDDDDDEEAEEEELAFQLQKRLNPRKQEDFAVLQSELLQWRRREERKILITCGNIERKRELTKALLIKETCLLRKIEALKNEAHSKVKANKVEQSISKMAQPKTWETSYGDVIVETPVTSLAREMKGIHDDVRKKIDKTPARIDLLQRIKLCLHRMHSSTTLVKDILVLVNRETEILQRDTAELGNDMLEE</sequence>
<evidence type="ECO:0000313" key="3">
    <source>
        <dbReference type="EMBL" id="KAK1732440.1"/>
    </source>
</evidence>
<dbReference type="AlphaFoldDB" id="A0AAD8XS23"/>
<protein>
    <recommendedName>
        <fullName evidence="2">IQ motif and ubiquitin-like domain-containing protein</fullName>
    </recommendedName>
</protein>
<proteinExistence type="predicted"/>
<feature type="region of interest" description="Disordered" evidence="1">
    <location>
        <begin position="42"/>
        <end position="69"/>
    </location>
</feature>
<dbReference type="InterPro" id="IPR057887">
    <property type="entry name" value="IQUB_helical"/>
</dbReference>
<dbReference type="InterPro" id="IPR037695">
    <property type="entry name" value="IQUB"/>
</dbReference>
<dbReference type="Proteomes" id="UP001224775">
    <property type="component" value="Unassembled WGS sequence"/>
</dbReference>
<gene>
    <name evidence="3" type="ORF">QTG54_016834</name>
</gene>
<accession>A0AAD8XS23</accession>
<evidence type="ECO:0000313" key="4">
    <source>
        <dbReference type="Proteomes" id="UP001224775"/>
    </source>
</evidence>
<dbReference type="EMBL" id="JATAAI010000066">
    <property type="protein sequence ID" value="KAK1732440.1"/>
    <property type="molecule type" value="Genomic_DNA"/>
</dbReference>
<dbReference type="Pfam" id="PF25805">
    <property type="entry name" value="IQUB"/>
    <property type="match status" value="1"/>
</dbReference>
<keyword evidence="4" id="KW-1185">Reference proteome</keyword>
<comment type="caution">
    <text evidence="3">The sequence shown here is derived from an EMBL/GenBank/DDBJ whole genome shotgun (WGS) entry which is preliminary data.</text>
</comment>
<dbReference type="PANTHER" id="PTHR21074">
    <property type="entry name" value="IQ AND UBIQUITIN-LIKE DOMAIN-CONTAINING PROTEIN"/>
    <property type="match status" value="1"/>
</dbReference>
<organism evidence="3 4">
    <name type="scientific">Skeletonema marinoi</name>
    <dbReference type="NCBI Taxonomy" id="267567"/>
    <lineage>
        <taxon>Eukaryota</taxon>
        <taxon>Sar</taxon>
        <taxon>Stramenopiles</taxon>
        <taxon>Ochrophyta</taxon>
        <taxon>Bacillariophyta</taxon>
        <taxon>Coscinodiscophyceae</taxon>
        <taxon>Thalassiosirophycidae</taxon>
        <taxon>Thalassiosirales</taxon>
        <taxon>Skeletonemataceae</taxon>
        <taxon>Skeletonema</taxon>
        <taxon>Skeletonema marinoi-dohrnii complex</taxon>
    </lineage>
</organism>
<feature type="compositionally biased region" description="Acidic residues" evidence="1">
    <location>
        <begin position="60"/>
        <end position="69"/>
    </location>
</feature>